<keyword evidence="1" id="KW-1133">Transmembrane helix</keyword>
<evidence type="ECO:0000256" key="1">
    <source>
        <dbReference type="SAM" id="Phobius"/>
    </source>
</evidence>
<dbReference type="AlphaFoldDB" id="A0A151LME5"/>
<keyword evidence="1" id="KW-0812">Transmembrane</keyword>
<gene>
    <name evidence="2" type="ORF">PGSY75_0937250</name>
</gene>
<keyword evidence="1" id="KW-0472">Membrane</keyword>
<feature type="transmembrane region" description="Helical" evidence="1">
    <location>
        <begin position="194"/>
        <end position="213"/>
    </location>
</feature>
<accession>A0A151LME5</accession>
<dbReference type="EMBL" id="LVLB01000010">
    <property type="protein sequence ID" value="KYO00348.1"/>
    <property type="molecule type" value="Genomic_DNA"/>
</dbReference>
<dbReference type="GeneID" id="29776381"/>
<dbReference type="VEuPathDB" id="PlasmoDB:PGABG01_0012200"/>
<dbReference type="KEGG" id="pgab:PGSY75_0937250"/>
<reference evidence="2 3" key="1">
    <citation type="journal article" date="2016" name="Nat. Commun.">
        <title>Genomes of cryptic chimpanzee Plasmodium species reveal key evolutionary events leading to human malaria.</title>
        <authorList>
            <person name="Sundararaman S.A."/>
            <person name="Plenderleith L.J."/>
            <person name="Liu W."/>
            <person name="Loy D.E."/>
            <person name="Learn G.H."/>
            <person name="Li Y."/>
            <person name="Shaw K.S."/>
            <person name="Ayouba A."/>
            <person name="Peeters M."/>
            <person name="Speede S."/>
            <person name="Shaw G.M."/>
            <person name="Bushman F.D."/>
            <person name="Brisson D."/>
            <person name="Rayner J.C."/>
            <person name="Sharp P.M."/>
            <person name="Hahn B.H."/>
        </authorList>
    </citation>
    <scope>NUCLEOTIDE SEQUENCE [LARGE SCALE GENOMIC DNA]</scope>
    <source>
        <strain evidence="2 3">SY75</strain>
    </source>
</reference>
<proteinExistence type="predicted"/>
<evidence type="ECO:0000313" key="3">
    <source>
        <dbReference type="Proteomes" id="UP000076004"/>
    </source>
</evidence>
<sequence length="298" mass="34585">MTLFQTKIIIFIYQCSILFIHHKNVFENWMVIKDKSLNTRNLLPIRLLAQINSNKPKYTKLHEQDDSGQQSQGKENKNDFMFIHKLIHEELQKYDSDKYLYNGRNANEEYIDYKKEFDLKGDQLNFKFNIKHMIYKKIMKYFLIRKTKKHFQKMVKQLFSIPKKSITKDISYEQIKHENKTKTKITKEASTYKTILISSILSSVSIGCFFTGYKLSGLTCNIIGMCKAATASAASTAVSTSVGASTATAPVSFIIILAIIGIICLIIIIILLIRLFRQYRSINEESEENYSEEEYSNE</sequence>
<feature type="transmembrane region" description="Helical" evidence="1">
    <location>
        <begin position="251"/>
        <end position="273"/>
    </location>
</feature>
<dbReference type="VEuPathDB" id="PlasmoDB:PGSY75_0937250"/>
<evidence type="ECO:0000313" key="2">
    <source>
        <dbReference type="EMBL" id="KYO00348.1"/>
    </source>
</evidence>
<name>A0A151LME5_9APIC</name>
<protein>
    <submittedName>
        <fullName evidence="2">Putative exported protein</fullName>
    </submittedName>
</protein>
<organism evidence="2 3">
    <name type="scientific">Plasmodium gaboni</name>
    <dbReference type="NCBI Taxonomy" id="647221"/>
    <lineage>
        <taxon>Eukaryota</taxon>
        <taxon>Sar</taxon>
        <taxon>Alveolata</taxon>
        <taxon>Apicomplexa</taxon>
        <taxon>Aconoidasida</taxon>
        <taxon>Haemosporida</taxon>
        <taxon>Plasmodiidae</taxon>
        <taxon>Plasmodium</taxon>
        <taxon>Plasmodium (Laverania)</taxon>
    </lineage>
</organism>
<dbReference type="RefSeq" id="XP_018642115.1">
    <property type="nucleotide sequence ID" value="XM_018785774.1"/>
</dbReference>
<dbReference type="Proteomes" id="UP000076004">
    <property type="component" value="Chromosome 9"/>
</dbReference>
<comment type="caution">
    <text evidence="2">The sequence shown here is derived from an EMBL/GenBank/DDBJ whole genome shotgun (WGS) entry which is preliminary data.</text>
</comment>